<keyword evidence="4" id="KW-1003">Cell membrane</keyword>
<feature type="transmembrane region" description="Helical" evidence="9">
    <location>
        <begin position="323"/>
        <end position="344"/>
    </location>
</feature>
<name>A0A4Y1YPL9_9PROT</name>
<dbReference type="InterPro" id="IPR052180">
    <property type="entry name" value="NhaC_Na-H+_Antiporter"/>
</dbReference>
<feature type="transmembrane region" description="Helical" evidence="9">
    <location>
        <begin position="120"/>
        <end position="153"/>
    </location>
</feature>
<organism evidence="11 12">
    <name type="scientific">Nitrosomonas stercoris</name>
    <dbReference type="NCBI Taxonomy" id="1444684"/>
    <lineage>
        <taxon>Bacteria</taxon>
        <taxon>Pseudomonadati</taxon>
        <taxon>Pseudomonadota</taxon>
        <taxon>Betaproteobacteria</taxon>
        <taxon>Nitrosomonadales</taxon>
        <taxon>Nitrosomonadaceae</taxon>
        <taxon>Nitrosomonas</taxon>
    </lineage>
</organism>
<keyword evidence="5 9" id="KW-0812">Transmembrane</keyword>
<evidence type="ECO:0000256" key="9">
    <source>
        <dbReference type="SAM" id="Phobius"/>
    </source>
</evidence>
<dbReference type="Proteomes" id="UP000316473">
    <property type="component" value="Chromosome"/>
</dbReference>
<keyword evidence="12" id="KW-1185">Reference proteome</keyword>
<feature type="transmembrane region" description="Helical" evidence="9">
    <location>
        <begin position="49"/>
        <end position="72"/>
    </location>
</feature>
<evidence type="ECO:0000256" key="8">
    <source>
        <dbReference type="ARBA" id="ARBA00038435"/>
    </source>
</evidence>
<evidence type="ECO:0000256" key="1">
    <source>
        <dbReference type="ARBA" id="ARBA00004651"/>
    </source>
</evidence>
<dbReference type="PANTHER" id="PTHR33451">
    <property type="entry name" value="MALATE-2H(+)/NA(+)-LACTATE ANTIPORTER"/>
    <property type="match status" value="1"/>
</dbReference>
<dbReference type="GO" id="GO:0005886">
    <property type="term" value="C:plasma membrane"/>
    <property type="evidence" value="ECO:0007669"/>
    <property type="project" value="UniProtKB-SubCell"/>
</dbReference>
<keyword evidence="2" id="KW-0813">Transport</keyword>
<protein>
    <submittedName>
        <fullName evidence="11">Na(+)H(+) antiporter NhaC</fullName>
    </submittedName>
</protein>
<gene>
    <name evidence="11" type="ORF">Nstercoris_02044</name>
</gene>
<feature type="transmembrane region" description="Helical" evidence="9">
    <location>
        <begin position="84"/>
        <end position="114"/>
    </location>
</feature>
<feature type="transmembrane region" description="Helical" evidence="9">
    <location>
        <begin position="21"/>
        <end position="43"/>
    </location>
</feature>
<proteinExistence type="inferred from homology"/>
<dbReference type="AlphaFoldDB" id="A0A4Y1YPL9"/>
<feature type="transmembrane region" description="Helical" evidence="9">
    <location>
        <begin position="365"/>
        <end position="390"/>
    </location>
</feature>
<keyword evidence="3" id="KW-0050">Antiport</keyword>
<accession>A0A4Y1YPL9</accession>
<dbReference type="EMBL" id="AP019755">
    <property type="protein sequence ID" value="BBL35768.1"/>
    <property type="molecule type" value="Genomic_DNA"/>
</dbReference>
<comment type="subcellular location">
    <subcellularLocation>
        <location evidence="1">Cell membrane</location>
        <topology evidence="1">Multi-pass membrane protein</topology>
    </subcellularLocation>
</comment>
<evidence type="ECO:0000256" key="7">
    <source>
        <dbReference type="ARBA" id="ARBA00023136"/>
    </source>
</evidence>
<feature type="domain" description="Na+/H+ antiporter NhaC-like C-terminal" evidence="10">
    <location>
        <begin position="172"/>
        <end position="466"/>
    </location>
</feature>
<feature type="transmembrane region" description="Helical" evidence="9">
    <location>
        <begin position="278"/>
        <end position="303"/>
    </location>
</feature>
<evidence type="ECO:0000256" key="6">
    <source>
        <dbReference type="ARBA" id="ARBA00022989"/>
    </source>
</evidence>
<dbReference type="InterPro" id="IPR018461">
    <property type="entry name" value="Na/H_Antiport_NhaC-like_C"/>
</dbReference>
<dbReference type="KEGG" id="nst:Nstercoris_02044"/>
<reference evidence="11 12" key="1">
    <citation type="submission" date="2019-06" db="EMBL/GenBank/DDBJ databases">
        <title>Nitrosomonas stercoris KYUHI-S whole genome shotgun sequence.</title>
        <authorList>
            <person name="Nakagawa T."/>
            <person name="Tsuchiya Y."/>
            <person name="Takahashi R."/>
        </authorList>
    </citation>
    <scope>NUCLEOTIDE SEQUENCE [LARGE SCALE GENOMIC DNA]</scope>
    <source>
        <strain evidence="11 12">KYUHI-S</strain>
    </source>
</reference>
<dbReference type="GO" id="GO:0015297">
    <property type="term" value="F:antiporter activity"/>
    <property type="evidence" value="ECO:0007669"/>
    <property type="project" value="UniProtKB-KW"/>
</dbReference>
<dbReference type="Pfam" id="PF03553">
    <property type="entry name" value="Na_H_antiporter"/>
    <property type="match status" value="1"/>
</dbReference>
<feature type="transmembrane region" description="Helical" evidence="9">
    <location>
        <begin position="201"/>
        <end position="222"/>
    </location>
</feature>
<sequence>MHRSHSSQTPIATAHARPLPSFWHAAVCFVGILLLIGIGLFVFHINLHVLIFFALAWAGLHTRLLGYPFLAIRSMMNTGISKALSAIYIFLLIGMVIASFMHSGTIASLLYFGLNWLNPALFLAVGFIACCLMSVATGTSWGTVGTIGVVLIGIGEVMNIPLPVVAGMIVSGATFGDKLSPISDTTNLAAMSADTQLYRHIAVMLYTTLPTFLIVLVIFLIWGQQYSAQTLPQAQLTEIRSALAQTYRMNGVITLLPLVVMLGMSIKRYSAEISMTSSILLAVLIAVFYQEHAAADVLNALWLNTPADTGITNIDALLGRGGLYSMAWTLLLAILAVALGGILYEAGFLQALLQQLIASLHRTSTLIAATIASGLAGNLVMGEAYISIILNCQLFKQTYQTKQLDPAILSRSVEEGATLTTGIIPWTTAGVFYAATLNVPTLDYAQYALFNVLNPLISIIMAILGIGLLRPRNQYQHEHISNTKP</sequence>
<feature type="transmembrane region" description="Helical" evidence="9">
    <location>
        <begin position="247"/>
        <end position="266"/>
    </location>
</feature>
<keyword evidence="6 9" id="KW-1133">Transmembrane helix</keyword>
<comment type="similarity">
    <text evidence="8">Belongs to the NhaC Na(+)/H(+) (TC 2.A.35) antiporter family.</text>
</comment>
<evidence type="ECO:0000313" key="12">
    <source>
        <dbReference type="Proteomes" id="UP000316473"/>
    </source>
</evidence>
<evidence type="ECO:0000259" key="10">
    <source>
        <dbReference type="Pfam" id="PF03553"/>
    </source>
</evidence>
<dbReference type="InterPro" id="IPR004770">
    <property type="entry name" value="Na/H_antiport_NhaC"/>
</dbReference>
<feature type="transmembrane region" description="Helical" evidence="9">
    <location>
        <begin position="447"/>
        <end position="469"/>
    </location>
</feature>
<evidence type="ECO:0000256" key="2">
    <source>
        <dbReference type="ARBA" id="ARBA00022448"/>
    </source>
</evidence>
<evidence type="ECO:0000256" key="5">
    <source>
        <dbReference type="ARBA" id="ARBA00022692"/>
    </source>
</evidence>
<evidence type="ECO:0000313" key="11">
    <source>
        <dbReference type="EMBL" id="BBL35768.1"/>
    </source>
</evidence>
<evidence type="ECO:0000256" key="3">
    <source>
        <dbReference type="ARBA" id="ARBA00022449"/>
    </source>
</evidence>
<keyword evidence="7 9" id="KW-0472">Membrane</keyword>
<dbReference type="NCBIfam" id="TIGR00931">
    <property type="entry name" value="antiport_nhaC"/>
    <property type="match status" value="1"/>
</dbReference>
<evidence type="ECO:0000256" key="4">
    <source>
        <dbReference type="ARBA" id="ARBA00022475"/>
    </source>
</evidence>
<dbReference type="PANTHER" id="PTHR33451:SF3">
    <property type="entry name" value="MALATE-2H(+)_NA(+)-LACTATE ANTIPORTER"/>
    <property type="match status" value="1"/>
</dbReference>